<protein>
    <recommendedName>
        <fullName evidence="1">T6SS Phospholipase effector Tle1-like catalytic domain-containing protein</fullName>
    </recommendedName>
</protein>
<comment type="caution">
    <text evidence="2">The sequence shown here is derived from an EMBL/GenBank/DDBJ whole genome shotgun (WGS) entry which is preliminary data.</text>
</comment>
<sequence length="522" mass="59368">MTYPCECSPTQELVLCFDGTGNTFVPDGSESNILKIFGMLDRNKEDRYCYYQRMSPKFILMLSFLNETIFPAGIGTDITPGAFANVAFRNLPTNKILDQALAASFDRHVIKGYRFLARRWIPGSRIYLFGFSRGAYTARFLNEMLDFVGLISADNEETIPSVWRAFTRWKFARPGPEREEAKRCLELCRTRMCRPIGYVHFLGLFDTVNSVAEFNRSYDGSENEDDGTILPNPRILRHAVSIDERRIKFQPVIFEKMRPSRGPTARPGRISTWAGRGDEMMTANLALRGRCGDGSAAAEPSPNMNPNFEEVYFAGDHSDVGGGWPPLNGNRYTASQIPLMWMVEEAQRAGLTFDPKQLRELGCFEPQEESLHVGVVQAAEQAPLHDSLQYESGNLVETLFWRVLECLPFKRPKVAPDGAVRMSRWHTWGTRRPLPPGAKIHASVLRRLRNDPKYRPYNLGLGNRPKEIDASDEERDIGKWQHIEHAGFCDYYVRIKDESTSTQMSSMIDQEESHCLDVHLSV</sequence>
<name>A0A2T5M8Y1_9EURO</name>
<dbReference type="EMBL" id="MSFN02000001">
    <property type="protein sequence ID" value="PTU24996.1"/>
    <property type="molecule type" value="Genomic_DNA"/>
</dbReference>
<dbReference type="GeneID" id="63816502"/>
<dbReference type="PANTHER" id="PTHR33840:SF2">
    <property type="entry name" value="TLE1 PHOSPHOLIPASE DOMAIN-CONTAINING PROTEIN"/>
    <property type="match status" value="1"/>
</dbReference>
<evidence type="ECO:0000313" key="3">
    <source>
        <dbReference type="Proteomes" id="UP000244073"/>
    </source>
</evidence>
<feature type="domain" description="T6SS Phospholipase effector Tle1-like catalytic" evidence="1">
    <location>
        <begin position="12"/>
        <end position="345"/>
    </location>
</feature>
<proteinExistence type="predicted"/>
<dbReference type="RefSeq" id="XP_040756388.1">
    <property type="nucleotide sequence ID" value="XM_040899620.1"/>
</dbReference>
<accession>A0A2T5M8Y1</accession>
<dbReference type="OrthoDB" id="3162439at2759"/>
<evidence type="ECO:0000313" key="2">
    <source>
        <dbReference type="EMBL" id="PTU24996.1"/>
    </source>
</evidence>
<gene>
    <name evidence="2" type="ORF">P175DRAFT_0528518</name>
</gene>
<reference evidence="2 3" key="1">
    <citation type="journal article" date="2018" name="Proc. Natl. Acad. Sci. U.S.A.">
        <title>Linking secondary metabolites to gene clusters through genome sequencing of six diverse Aspergillus species.</title>
        <authorList>
            <person name="Kaerboelling I."/>
            <person name="Vesth T.C."/>
            <person name="Frisvad J.C."/>
            <person name="Nybo J.L."/>
            <person name="Theobald S."/>
            <person name="Kuo A."/>
            <person name="Bowyer P."/>
            <person name="Matsuda Y."/>
            <person name="Mondo S."/>
            <person name="Lyhne E.K."/>
            <person name="Kogle M.E."/>
            <person name="Clum A."/>
            <person name="Lipzen A."/>
            <person name="Salamov A."/>
            <person name="Ngan C.Y."/>
            <person name="Daum C."/>
            <person name="Chiniquy J."/>
            <person name="Barry K."/>
            <person name="LaButti K."/>
            <person name="Haridas S."/>
            <person name="Simmons B.A."/>
            <person name="Magnuson J.K."/>
            <person name="Mortensen U.H."/>
            <person name="Larsen T.O."/>
            <person name="Grigoriev I.V."/>
            <person name="Baker S.E."/>
            <person name="Andersen M.R."/>
        </authorList>
    </citation>
    <scope>NUCLEOTIDE SEQUENCE [LARGE SCALE GENOMIC DNA]</scope>
    <source>
        <strain evidence="2 3">IBT 24754</strain>
    </source>
</reference>
<dbReference type="Pfam" id="PF09994">
    <property type="entry name" value="T6SS_Tle1-like_cat"/>
    <property type="match status" value="1"/>
</dbReference>
<dbReference type="PANTHER" id="PTHR33840">
    <property type="match status" value="1"/>
</dbReference>
<dbReference type="AlphaFoldDB" id="A0A2T5M8Y1"/>
<organism evidence="2 3">
    <name type="scientific">Aspergillus ochraceoroseus IBT 24754</name>
    <dbReference type="NCBI Taxonomy" id="1392256"/>
    <lineage>
        <taxon>Eukaryota</taxon>
        <taxon>Fungi</taxon>
        <taxon>Dikarya</taxon>
        <taxon>Ascomycota</taxon>
        <taxon>Pezizomycotina</taxon>
        <taxon>Eurotiomycetes</taxon>
        <taxon>Eurotiomycetidae</taxon>
        <taxon>Eurotiales</taxon>
        <taxon>Aspergillaceae</taxon>
        <taxon>Aspergillus</taxon>
        <taxon>Aspergillus subgen. Nidulantes</taxon>
    </lineage>
</organism>
<dbReference type="VEuPathDB" id="FungiDB:P175DRAFT_0528518"/>
<dbReference type="InterPro" id="IPR018712">
    <property type="entry name" value="Tle1-like_cat"/>
</dbReference>
<evidence type="ECO:0000259" key="1">
    <source>
        <dbReference type="Pfam" id="PF09994"/>
    </source>
</evidence>
<dbReference type="Proteomes" id="UP000244073">
    <property type="component" value="Unassembled WGS sequence"/>
</dbReference>